<organism evidence="2 3">
    <name type="scientific">Congregibacter variabilis</name>
    <dbReference type="NCBI Taxonomy" id="3081200"/>
    <lineage>
        <taxon>Bacteria</taxon>
        <taxon>Pseudomonadati</taxon>
        <taxon>Pseudomonadota</taxon>
        <taxon>Gammaproteobacteria</taxon>
        <taxon>Cellvibrionales</taxon>
        <taxon>Halieaceae</taxon>
        <taxon>Congregibacter</taxon>
    </lineage>
</organism>
<evidence type="ECO:0000313" key="3">
    <source>
        <dbReference type="Proteomes" id="UP001626537"/>
    </source>
</evidence>
<name>A0ABZ0I4E0_9GAMM</name>
<accession>A0ABZ0I4E0</accession>
<dbReference type="Gene3D" id="3.40.50.150">
    <property type="entry name" value="Vaccinia Virus protein VP39"/>
    <property type="match status" value="1"/>
</dbReference>
<dbReference type="Pfam" id="PF08241">
    <property type="entry name" value="Methyltransf_11"/>
    <property type="match status" value="1"/>
</dbReference>
<evidence type="ECO:0000259" key="1">
    <source>
        <dbReference type="Pfam" id="PF08241"/>
    </source>
</evidence>
<dbReference type="InterPro" id="IPR013216">
    <property type="entry name" value="Methyltransf_11"/>
</dbReference>
<reference evidence="2 3" key="1">
    <citation type="submission" date="2023-10" db="EMBL/GenBank/DDBJ databases">
        <title>Two novel species belonging to the OM43/NOR5 clade.</title>
        <authorList>
            <person name="Park M."/>
        </authorList>
    </citation>
    <scope>NUCLEOTIDE SEQUENCE [LARGE SCALE GENOMIC DNA]</scope>
    <source>
        <strain evidence="2 3">IMCC43200</strain>
    </source>
</reference>
<protein>
    <submittedName>
        <fullName evidence="2">Class I SAM-dependent methyltransferase</fullName>
    </submittedName>
</protein>
<dbReference type="InterPro" id="IPR029063">
    <property type="entry name" value="SAM-dependent_MTases_sf"/>
</dbReference>
<dbReference type="PANTHER" id="PTHR43861">
    <property type="entry name" value="TRANS-ACONITATE 2-METHYLTRANSFERASE-RELATED"/>
    <property type="match status" value="1"/>
</dbReference>
<evidence type="ECO:0000313" key="2">
    <source>
        <dbReference type="EMBL" id="WOJ92971.1"/>
    </source>
</evidence>
<dbReference type="RefSeq" id="WP_407347627.1">
    <property type="nucleotide sequence ID" value="NZ_CP136864.1"/>
</dbReference>
<dbReference type="EMBL" id="CP136864">
    <property type="protein sequence ID" value="WOJ92971.1"/>
    <property type="molecule type" value="Genomic_DNA"/>
</dbReference>
<gene>
    <name evidence="2" type="ORF">R0135_14440</name>
</gene>
<proteinExistence type="predicted"/>
<dbReference type="CDD" id="cd02440">
    <property type="entry name" value="AdoMet_MTases"/>
    <property type="match status" value="1"/>
</dbReference>
<dbReference type="Proteomes" id="UP001626537">
    <property type="component" value="Chromosome"/>
</dbReference>
<dbReference type="GO" id="GO:0032259">
    <property type="term" value="P:methylation"/>
    <property type="evidence" value="ECO:0007669"/>
    <property type="project" value="UniProtKB-KW"/>
</dbReference>
<dbReference type="GO" id="GO:0008168">
    <property type="term" value="F:methyltransferase activity"/>
    <property type="evidence" value="ECO:0007669"/>
    <property type="project" value="UniProtKB-KW"/>
</dbReference>
<keyword evidence="3" id="KW-1185">Reference proteome</keyword>
<keyword evidence="2" id="KW-0489">Methyltransferase</keyword>
<sequence>MLYDLGCGEVPYKEWLLNYCDQYIGVDWSNSLHNLKADIVADLNEPLPIMSCNADTVLSLSVMEHLREPRSFLAEAHRILKPGGAMILQVPFMWGVHEAPHDYFRYTNFGLKYLFEKAGFVDIVVHPQTGFWAMWTMKFNYQTARLIRGPWAVRKCMSLLLNLVWTINQTVAPRLDNYWKSENEAAGYFVVARKA</sequence>
<keyword evidence="2" id="KW-0808">Transferase</keyword>
<dbReference type="SUPFAM" id="SSF53335">
    <property type="entry name" value="S-adenosyl-L-methionine-dependent methyltransferases"/>
    <property type="match status" value="1"/>
</dbReference>
<feature type="domain" description="Methyltransferase type 11" evidence="1">
    <location>
        <begin position="4"/>
        <end position="87"/>
    </location>
</feature>